<dbReference type="Pfam" id="PF13847">
    <property type="entry name" value="Methyltransf_31"/>
    <property type="match status" value="1"/>
</dbReference>
<gene>
    <name evidence="2" type="ORF">GCM10023173_22210</name>
</gene>
<protein>
    <recommendedName>
        <fullName evidence="1">Methyltransferase domain-containing protein</fullName>
    </recommendedName>
</protein>
<keyword evidence="3" id="KW-1185">Reference proteome</keyword>
<evidence type="ECO:0000313" key="3">
    <source>
        <dbReference type="Proteomes" id="UP001500394"/>
    </source>
</evidence>
<dbReference type="SUPFAM" id="SSF53335">
    <property type="entry name" value="S-adenosyl-L-methionine-dependent methyltransferases"/>
    <property type="match status" value="1"/>
</dbReference>
<reference evidence="3" key="1">
    <citation type="journal article" date="2019" name="Int. J. Syst. Evol. Microbiol.">
        <title>The Global Catalogue of Microorganisms (GCM) 10K type strain sequencing project: providing services to taxonomists for standard genome sequencing and annotation.</title>
        <authorList>
            <consortium name="The Broad Institute Genomics Platform"/>
            <consortium name="The Broad Institute Genome Sequencing Center for Infectious Disease"/>
            <person name="Wu L."/>
            <person name="Ma J."/>
        </authorList>
    </citation>
    <scope>NUCLEOTIDE SEQUENCE [LARGE SCALE GENOMIC DNA]</scope>
    <source>
        <strain evidence="3">JCM 17858</strain>
    </source>
</reference>
<proteinExistence type="predicted"/>
<sequence length="227" mass="25747">MRVLEIGCGNGSLAKDIAYRVGPEGHVVGIDNNALRIAQGKEAFKDIANLELIHGDFLTYDNIEKFDIIISACTFQWISTLDKAIDKVKALLKPQGQISILDYNHEGISWTPKVPASMQNYYNMFLMWRKDGGMNNRIGFDLVEIFEEHGFSDIHVRNADEQYESTNAEHLKPIKLWSAVAASNQLVKEGYVSESERQQAIEDYNHWVDTNAIRMTVKLREVTAVLN</sequence>
<dbReference type="EMBL" id="BAABGR010000035">
    <property type="protein sequence ID" value="GAA4519378.1"/>
    <property type="molecule type" value="Genomic_DNA"/>
</dbReference>
<organism evidence="2 3">
    <name type="scientific">Sphingobacterium thermophilum</name>
    <dbReference type="NCBI Taxonomy" id="768534"/>
    <lineage>
        <taxon>Bacteria</taxon>
        <taxon>Pseudomonadati</taxon>
        <taxon>Bacteroidota</taxon>
        <taxon>Sphingobacteriia</taxon>
        <taxon>Sphingobacteriales</taxon>
        <taxon>Sphingobacteriaceae</taxon>
        <taxon>Sphingobacterium</taxon>
    </lineage>
</organism>
<dbReference type="CDD" id="cd02440">
    <property type="entry name" value="AdoMet_MTases"/>
    <property type="match status" value="1"/>
</dbReference>
<evidence type="ECO:0000259" key="1">
    <source>
        <dbReference type="Pfam" id="PF13847"/>
    </source>
</evidence>
<comment type="caution">
    <text evidence="2">The sequence shown here is derived from an EMBL/GenBank/DDBJ whole genome shotgun (WGS) entry which is preliminary data.</text>
</comment>
<dbReference type="InterPro" id="IPR029063">
    <property type="entry name" value="SAM-dependent_MTases_sf"/>
</dbReference>
<dbReference type="Gene3D" id="3.40.50.150">
    <property type="entry name" value="Vaccinia Virus protein VP39"/>
    <property type="match status" value="1"/>
</dbReference>
<name>A0ABP8R666_9SPHI</name>
<accession>A0ABP8R666</accession>
<evidence type="ECO:0000313" key="2">
    <source>
        <dbReference type="EMBL" id="GAA4519378.1"/>
    </source>
</evidence>
<dbReference type="Proteomes" id="UP001500394">
    <property type="component" value="Unassembled WGS sequence"/>
</dbReference>
<dbReference type="InterPro" id="IPR025714">
    <property type="entry name" value="Methyltranfer_dom"/>
</dbReference>
<dbReference type="PANTHER" id="PTHR43861">
    <property type="entry name" value="TRANS-ACONITATE 2-METHYLTRANSFERASE-RELATED"/>
    <property type="match status" value="1"/>
</dbReference>
<feature type="domain" description="Methyltransferase" evidence="1">
    <location>
        <begin position="1"/>
        <end position="106"/>
    </location>
</feature>